<feature type="domain" description="Deleted in lung and esophageal cancer protein 1 Ig-like" evidence="3">
    <location>
        <begin position="296"/>
        <end position="383"/>
    </location>
</feature>
<feature type="region of interest" description="Disordered" evidence="2">
    <location>
        <begin position="1415"/>
        <end position="1449"/>
    </location>
</feature>
<name>A0A250X7X0_9CHLO</name>
<reference evidence="4 5" key="1">
    <citation type="submission" date="2017-08" db="EMBL/GenBank/DDBJ databases">
        <title>Acidophilic green algal genome provides insights into adaptation to an acidic environment.</title>
        <authorList>
            <person name="Hirooka S."/>
            <person name="Hirose Y."/>
            <person name="Kanesaki Y."/>
            <person name="Higuchi S."/>
            <person name="Fujiwara T."/>
            <person name="Onuma R."/>
            <person name="Era A."/>
            <person name="Ohbayashi R."/>
            <person name="Uzuka A."/>
            <person name="Nozaki H."/>
            <person name="Yoshikawa H."/>
            <person name="Miyagishima S.Y."/>
        </authorList>
    </citation>
    <scope>NUCLEOTIDE SEQUENCE [LARGE SCALE GENOMIC DNA]</scope>
    <source>
        <strain evidence="4 5">NIES-2499</strain>
    </source>
</reference>
<evidence type="ECO:0000313" key="4">
    <source>
        <dbReference type="EMBL" id="GAX78982.1"/>
    </source>
</evidence>
<dbReference type="InterPro" id="IPR013783">
    <property type="entry name" value="Ig-like_fold"/>
</dbReference>
<dbReference type="EMBL" id="BEGY01000037">
    <property type="protein sequence ID" value="GAX78982.1"/>
    <property type="molecule type" value="Genomic_DNA"/>
</dbReference>
<evidence type="ECO:0000256" key="1">
    <source>
        <dbReference type="SAM" id="Coils"/>
    </source>
</evidence>
<evidence type="ECO:0000259" key="3">
    <source>
        <dbReference type="Pfam" id="PF23277"/>
    </source>
</evidence>
<dbReference type="PANTHER" id="PTHR46348:SF1">
    <property type="entry name" value="DELETED IN LUNG AND ESOPHAGEAL CANCER PROTEIN 1"/>
    <property type="match status" value="1"/>
</dbReference>
<dbReference type="GO" id="GO:0005929">
    <property type="term" value="C:cilium"/>
    <property type="evidence" value="ECO:0007669"/>
    <property type="project" value="TreeGrafter"/>
</dbReference>
<dbReference type="GO" id="GO:0005737">
    <property type="term" value="C:cytoplasm"/>
    <property type="evidence" value="ECO:0007669"/>
    <property type="project" value="TreeGrafter"/>
</dbReference>
<proteinExistence type="predicted"/>
<dbReference type="Pfam" id="PF23316">
    <property type="entry name" value="Ig_DLEC1_6th"/>
    <property type="match status" value="1"/>
</dbReference>
<dbReference type="Proteomes" id="UP000232323">
    <property type="component" value="Unassembled WGS sequence"/>
</dbReference>
<dbReference type="OrthoDB" id="2115465at2759"/>
<evidence type="ECO:0000313" key="5">
    <source>
        <dbReference type="Proteomes" id="UP000232323"/>
    </source>
</evidence>
<keyword evidence="1" id="KW-0175">Coiled coil</keyword>
<feature type="coiled-coil region" evidence="1">
    <location>
        <begin position="68"/>
        <end position="95"/>
    </location>
</feature>
<organism evidence="4 5">
    <name type="scientific">Chlamydomonas eustigma</name>
    <dbReference type="NCBI Taxonomy" id="1157962"/>
    <lineage>
        <taxon>Eukaryota</taxon>
        <taxon>Viridiplantae</taxon>
        <taxon>Chlorophyta</taxon>
        <taxon>core chlorophytes</taxon>
        <taxon>Chlorophyceae</taxon>
        <taxon>CS clade</taxon>
        <taxon>Chlamydomonadales</taxon>
        <taxon>Chlamydomonadaceae</taxon>
        <taxon>Chlamydomonas</taxon>
    </lineage>
</organism>
<dbReference type="InterPro" id="IPR059041">
    <property type="entry name" value="Ig_DLEC1_1"/>
</dbReference>
<dbReference type="PANTHER" id="PTHR46348">
    <property type="entry name" value="DELETED IN LUNG AND ESOPHAGEAL CANCER PROTEIN 1"/>
    <property type="match status" value="1"/>
</dbReference>
<protein>
    <recommendedName>
        <fullName evidence="3">Deleted in lung and esophageal cancer protein 1 Ig-like domain-containing protein</fullName>
    </recommendedName>
</protein>
<evidence type="ECO:0000256" key="2">
    <source>
        <dbReference type="SAM" id="MobiDB-lite"/>
    </source>
</evidence>
<dbReference type="Gene3D" id="2.60.40.10">
    <property type="entry name" value="Immunoglobulins"/>
    <property type="match status" value="7"/>
</dbReference>
<dbReference type="STRING" id="1157962.A0A250X7X0"/>
<comment type="caution">
    <text evidence="4">The sequence shown here is derived from an EMBL/GenBank/DDBJ whole genome shotgun (WGS) entry which is preliminary data.</text>
</comment>
<dbReference type="GO" id="GO:0008285">
    <property type="term" value="P:negative regulation of cell population proliferation"/>
    <property type="evidence" value="ECO:0007669"/>
    <property type="project" value="InterPro"/>
</dbReference>
<dbReference type="InterPro" id="IPR033304">
    <property type="entry name" value="DLEC1"/>
</dbReference>
<accession>A0A250X7X0</accession>
<dbReference type="GO" id="GO:0015631">
    <property type="term" value="F:tubulin binding"/>
    <property type="evidence" value="ECO:0007669"/>
    <property type="project" value="TreeGrafter"/>
</dbReference>
<sequence length="1903" mass="207425">MSTGNILAAFESAFPSLYSLTEPVTADLETSGIAHVNSSDSAVTEQHLVSQNADDLYTHKIQRITQKFQSTRQSADDLEQYLKAQEKEAKLAEAKALARADEEFTPAWRITGLPMKPSHLQLDQGRMSGAKLVDPKAILGQYQKLKSKEVLKPPHIYEYNDKAISPHYTKTTTNLTARQASLPEETLKRAKELSLKTRTWNMLSEQEVAQRIAESEERRMLQDLKMPAAQFDLEKKIIESMHHKLSFLRNPRYVLPPAVKQLQTQFKPGHRWNVPEVERPKPPIKANMTARPDVIFVVEPGEVCFTDYEVGAVYTQRVKIRNVTSVIRTLRVFPPASQYFHMSLPRFPVEDGAVAPGMHAEVTLRFCPDSLADYDDAFAVDMAESRLTVRVMARRPPPSLTLARELMVGDVLMGNRKVVQFNFCNQGGPGRFRIIPEALWPNHAGNAPMDMARLGPFQVWPLYLDLVSGEEATINVCFEPKETGTFSQRLVMVCDNCQVKDFIISGVSCSVDVVLESVDGVTATPGLLDLPLWFGEVVPGSGFTKHLSVRNTTTLPFPFAWRQGQYPQTMSVVPPNALLLGIEKEGLTSSGQLPTPEGGVDSTLGPLKGSGAYGRIDAVALGLTGEKSAFVVQPSEGVLRPGEVLDVSIIFLPMDSTKRYQSWLQLMVDKTAIDQAPQGCNVTVLEIGLEGLGAALELDVAPRFISLPGALTPGAVVSRSIILRNPSRAPAHYDISHLPASVPTSYFSQRPTSSNQMFNLSINHSSSMAAYTPQTPVLGPLTVTPAKGVVLPLSETEVTVTFSALDDSLVGEHLHRLICNVKHGTPVAIDVQSKVVLPAVELLTTSLDYGLVRLKDSSTLPVIIHNTSDTADATWSLSEHCMDGDMREIEQRRTGTYIEFVPNEGVMLPGEKVIVKATLRAEADGQYRSIVNLKGPGGADGLTGYIETFAAVVMPRAVLSTPFIDLGATFVGVTVKASVSITNLSLLPLDYKFTVDCPNDDPLAELKMKPDKGVLEPGQSQEVQLRYTPRAIGQSIVLCVCDLEGAPEPTGFMLTSVVRGLEATFDLFTPREIEDYKELLEAQETGRMLRSIDDVDNFKGMSNLPPDILSRLESHQHASVANRHLVANFGEAVPLGEAQHLYLLITNRTPSHCTVKTWLDSFGVEDASKLTYKDRTSVEKPGDPGIKPVKGSKYKPIKLSDTAETTTPFRSSRGNGMIATRMLQLKSEEVLGNKGLAVSVTPPESTIGPWGRLVLQVTCFNDMCGDYFDMLHVKVGDLPSKDVPVRVGVAGTPLVVQKERVLVKGLRGKVWRTNVDYGELPVGIPLEKTFYVFNTGGLDMLLDWEMLRYQDETDCQRPESKILDIKLEVTTPRPISEEVHEEVPGWVVIQDEASSIAIPDGQAAAIDEGTDGSALVDAQQPHSTNPEEALEGADEERSGNSFDEEQKEGLEVMAEPEPRVVLSYETHAEADVAPFVVEPASKIIKGGDFAKFTVRFKSERAARHAGYLIGRQQVHAPPQPISLKIWPEGEQAESVGTLFTGTFHPYAGNPPTPLQPLRVDLSATVISSRLEPDERSDLTFTCLSTNPASIHASYRRVLTMSNLQTCPLLFKMQTEGPFKLLEVTPSAPQDPVSYQGIVGTPVSFGEGTYLPPKESVDVSIHFLPNNSNPQQGSATTLTPLASTSYNGSGRMQRVSHLGTNGGGGNPSDTHAHAQYISGKDNTAAQDFTLRGSLVVTYANGDVQRLPLEGTVLHPALDLRQPVTGLPMIQGSSDGIIAFGRVHVSAPKPVEVLLSNPTLVDAKWFVTTPGVRPSTANSVVGGEAAEVRMGPFLVRPASGLLPGRGLRLPRTQRVTITYAPTSAVDAAQTLVFSAVKGRACTLSLTGTGSLDETEEHQAPLKYKI</sequence>
<keyword evidence="5" id="KW-1185">Reference proteome</keyword>
<dbReference type="Pfam" id="PF23277">
    <property type="entry name" value="Ig_Dlec1_1"/>
    <property type="match status" value="1"/>
</dbReference>
<gene>
    <name evidence="4" type="ORF">CEUSTIGMA_g6422.t1</name>
</gene>